<keyword evidence="1" id="KW-0732">Signal</keyword>
<evidence type="ECO:0000313" key="3">
    <source>
        <dbReference type="Proteomes" id="UP000324222"/>
    </source>
</evidence>
<dbReference type="AlphaFoldDB" id="A0A5B7ETC7"/>
<comment type="caution">
    <text evidence="2">The sequence shown here is derived from an EMBL/GenBank/DDBJ whole genome shotgun (WGS) entry which is preliminary data.</text>
</comment>
<evidence type="ECO:0000313" key="2">
    <source>
        <dbReference type="EMBL" id="MPC38160.1"/>
    </source>
</evidence>
<gene>
    <name evidence="2" type="ORF">E2C01_031664</name>
</gene>
<organism evidence="2 3">
    <name type="scientific">Portunus trituberculatus</name>
    <name type="common">Swimming crab</name>
    <name type="synonym">Neptunus trituberculatus</name>
    <dbReference type="NCBI Taxonomy" id="210409"/>
    <lineage>
        <taxon>Eukaryota</taxon>
        <taxon>Metazoa</taxon>
        <taxon>Ecdysozoa</taxon>
        <taxon>Arthropoda</taxon>
        <taxon>Crustacea</taxon>
        <taxon>Multicrustacea</taxon>
        <taxon>Malacostraca</taxon>
        <taxon>Eumalacostraca</taxon>
        <taxon>Eucarida</taxon>
        <taxon>Decapoda</taxon>
        <taxon>Pleocyemata</taxon>
        <taxon>Brachyura</taxon>
        <taxon>Eubrachyura</taxon>
        <taxon>Portunoidea</taxon>
        <taxon>Portunidae</taxon>
        <taxon>Portuninae</taxon>
        <taxon>Portunus</taxon>
    </lineage>
</organism>
<reference evidence="2 3" key="1">
    <citation type="submission" date="2019-05" db="EMBL/GenBank/DDBJ databases">
        <title>Another draft genome of Portunus trituberculatus and its Hox gene families provides insights of decapod evolution.</title>
        <authorList>
            <person name="Jeong J.-H."/>
            <person name="Song I."/>
            <person name="Kim S."/>
            <person name="Choi T."/>
            <person name="Kim D."/>
            <person name="Ryu S."/>
            <person name="Kim W."/>
        </authorList>
    </citation>
    <scope>NUCLEOTIDE SEQUENCE [LARGE SCALE GENOMIC DNA]</scope>
    <source>
        <tissue evidence="2">Muscle</tissue>
    </source>
</reference>
<accession>A0A5B7ETC7</accession>
<sequence>MTPRGAETITAWAVVALTSAVVLAAGAESSGWRYPQYIVEPRVRCEGEGVFQHPRACNWYYSVRAAARPVCARQPRPLRTRHAAHTYLFTTHHAALIRLDTTHHRYACPHHQSTCPDH</sequence>
<keyword evidence="3" id="KW-1185">Reference proteome</keyword>
<dbReference type="Proteomes" id="UP000324222">
    <property type="component" value="Unassembled WGS sequence"/>
</dbReference>
<protein>
    <recommendedName>
        <fullName evidence="4">Secreted protein</fullName>
    </recommendedName>
</protein>
<evidence type="ECO:0008006" key="4">
    <source>
        <dbReference type="Google" id="ProtNLM"/>
    </source>
</evidence>
<dbReference type="EMBL" id="VSRR010003997">
    <property type="protein sequence ID" value="MPC38160.1"/>
    <property type="molecule type" value="Genomic_DNA"/>
</dbReference>
<dbReference type="OrthoDB" id="6020543at2759"/>
<feature type="chain" id="PRO_5022690372" description="Secreted protein" evidence="1">
    <location>
        <begin position="25"/>
        <end position="118"/>
    </location>
</feature>
<proteinExistence type="predicted"/>
<evidence type="ECO:0000256" key="1">
    <source>
        <dbReference type="SAM" id="SignalP"/>
    </source>
</evidence>
<feature type="signal peptide" evidence="1">
    <location>
        <begin position="1"/>
        <end position="24"/>
    </location>
</feature>
<name>A0A5B7ETC7_PORTR</name>